<dbReference type="PaxDb" id="3708-A0A078K2X6"/>
<reference evidence="1" key="1">
    <citation type="journal article" date="2014" name="Science">
        <title>Plant genetics. Early allopolyploid evolution in the post-Neolithic Brassica napus oilseed genome.</title>
        <authorList>
            <person name="Chalhoub B."/>
            <person name="Denoeud F."/>
            <person name="Liu S."/>
            <person name="Parkin I.A."/>
            <person name="Tang H."/>
            <person name="Wang X."/>
            <person name="Chiquet J."/>
            <person name="Belcram H."/>
            <person name="Tong C."/>
            <person name="Samans B."/>
            <person name="Correa M."/>
            <person name="Da Silva C."/>
            <person name="Just J."/>
            <person name="Falentin C."/>
            <person name="Koh C.S."/>
            <person name="Le Clainche I."/>
            <person name="Bernard M."/>
            <person name="Bento P."/>
            <person name="Noel B."/>
            <person name="Labadie K."/>
            <person name="Alberti A."/>
            <person name="Charles M."/>
            <person name="Arnaud D."/>
            <person name="Guo H."/>
            <person name="Daviaud C."/>
            <person name="Alamery S."/>
            <person name="Jabbari K."/>
            <person name="Zhao M."/>
            <person name="Edger P.P."/>
            <person name="Chelaifa H."/>
            <person name="Tack D."/>
            <person name="Lassalle G."/>
            <person name="Mestiri I."/>
            <person name="Schnel N."/>
            <person name="Le Paslier M.C."/>
            <person name="Fan G."/>
            <person name="Renault V."/>
            <person name="Bayer P.E."/>
            <person name="Golicz A.A."/>
            <person name="Manoli S."/>
            <person name="Lee T.H."/>
            <person name="Thi V.H."/>
            <person name="Chalabi S."/>
            <person name="Hu Q."/>
            <person name="Fan C."/>
            <person name="Tollenaere R."/>
            <person name="Lu Y."/>
            <person name="Battail C."/>
            <person name="Shen J."/>
            <person name="Sidebottom C.H."/>
            <person name="Wang X."/>
            <person name="Canaguier A."/>
            <person name="Chauveau A."/>
            <person name="Berard A."/>
            <person name="Deniot G."/>
            <person name="Guan M."/>
            <person name="Liu Z."/>
            <person name="Sun F."/>
            <person name="Lim Y.P."/>
            <person name="Lyons E."/>
            <person name="Town C.D."/>
            <person name="Bancroft I."/>
            <person name="Wang X."/>
            <person name="Meng J."/>
            <person name="Ma J."/>
            <person name="Pires J.C."/>
            <person name="King G.J."/>
            <person name="Brunel D."/>
            <person name="Delourme R."/>
            <person name="Renard M."/>
            <person name="Aury J.M."/>
            <person name="Adams K.L."/>
            <person name="Batley J."/>
            <person name="Snowdon R.J."/>
            <person name="Tost J."/>
            <person name="Edwards D."/>
            <person name="Zhou Y."/>
            <person name="Hua W."/>
            <person name="Sharpe A.G."/>
            <person name="Paterson A.H."/>
            <person name="Guan C."/>
            <person name="Wincker P."/>
        </authorList>
    </citation>
    <scope>NUCLEOTIDE SEQUENCE [LARGE SCALE GENOMIC DNA]</scope>
</reference>
<dbReference type="Gramene" id="CDY72166">
    <property type="protein sequence ID" value="CDY72166"/>
    <property type="gene ID" value="GSBRNA2T00025393001"/>
</dbReference>
<dbReference type="AlphaFoldDB" id="A0A078K2X6"/>
<name>A0A078K2X6_BRANA</name>
<organism evidence="1">
    <name type="scientific">Brassica napus</name>
    <name type="common">Rape</name>
    <dbReference type="NCBI Taxonomy" id="3708"/>
    <lineage>
        <taxon>Eukaryota</taxon>
        <taxon>Viridiplantae</taxon>
        <taxon>Streptophyta</taxon>
        <taxon>Embryophyta</taxon>
        <taxon>Tracheophyta</taxon>
        <taxon>Spermatophyta</taxon>
        <taxon>Magnoliopsida</taxon>
        <taxon>eudicotyledons</taxon>
        <taxon>Gunneridae</taxon>
        <taxon>Pentapetalae</taxon>
        <taxon>rosids</taxon>
        <taxon>malvids</taxon>
        <taxon>Brassicales</taxon>
        <taxon>Brassicaceae</taxon>
        <taxon>Brassiceae</taxon>
        <taxon>Brassica</taxon>
    </lineage>
</organism>
<proteinExistence type="predicted"/>
<accession>A0A078K2X6</accession>
<evidence type="ECO:0000313" key="1">
    <source>
        <dbReference type="EMBL" id="CDY72166.1"/>
    </source>
</evidence>
<reference evidence="1" key="2">
    <citation type="submission" date="2014-06" db="EMBL/GenBank/DDBJ databases">
        <authorList>
            <person name="Genoscope - CEA"/>
        </authorList>
    </citation>
    <scope>NUCLEOTIDE SEQUENCE</scope>
</reference>
<gene>
    <name evidence="1" type="primary">BnaC06g41090D</name>
    <name evidence="1" type="ORF">GSBRNA2T00025393001</name>
</gene>
<sequence length="45" mass="4802">KGTCVYILNIVKSVFITAGWNGILAQGQYGSEAPGNAPPNQYMTK</sequence>
<feature type="non-terminal residue" evidence="1">
    <location>
        <position position="1"/>
    </location>
</feature>
<dbReference type="EMBL" id="LK049348">
    <property type="protein sequence ID" value="CDY72166.1"/>
    <property type="molecule type" value="Genomic_DNA"/>
</dbReference>
<protein>
    <submittedName>
        <fullName evidence="1">BnaC06g41090D protein</fullName>
    </submittedName>
</protein>